<accession>A0ABS9WHB9</accession>
<evidence type="ECO:0000256" key="3">
    <source>
        <dbReference type="ARBA" id="ARBA00022840"/>
    </source>
</evidence>
<keyword evidence="3 4" id="KW-0067">ATP-binding</keyword>
<dbReference type="PROSITE" id="PS50975">
    <property type="entry name" value="ATP_GRASP"/>
    <property type="match status" value="1"/>
</dbReference>
<dbReference type="Proteomes" id="UP001430755">
    <property type="component" value="Unassembled WGS sequence"/>
</dbReference>
<comment type="caution">
    <text evidence="6">The sequence shown here is derived from an EMBL/GenBank/DDBJ whole genome shotgun (WGS) entry which is preliminary data.</text>
</comment>
<keyword evidence="7" id="KW-1185">Reference proteome</keyword>
<gene>
    <name evidence="6" type="ORF">LPT13_07855</name>
</gene>
<sequence length="404" mass="42316">MTQLDGRKTVVMLGGSRLQIPAIEAVQRLGFRVVCADYDPEAAGFAVADKASLTSTLDVDAIEELARREGADFVITSTSDAPVRVAALVSERLGLPTGISSGDAVCATQKDAMRARLAERGVPIPEFFACDTVEEFGAALDHFGYDCIAKPADSAASRGVRLIAPADRGRPVGELFASFCAFSRKGTVMVEERISGSEVSVEAMTVGGETVVLSITDKMTTEPPYFVELGHSEPSCLPPDAQEAIRAIARRTVEAIGIVSGPSHTEVMLTDDGPKIIETAARLGGDFITSRLVPLSTGIDVVEGSVAVALGLPYDFSPKDRRGSAIRFITASQPGVVESVSVPDEVEGAEGVEEVSLYLSPGDRIGAPHSSNDRIGHVICSGDDAEVAAGLAEWALGKIEVALA</sequence>
<dbReference type="InterPro" id="IPR052032">
    <property type="entry name" value="ATP-dep_AA_Ligase"/>
</dbReference>
<dbReference type="SUPFAM" id="SSF56059">
    <property type="entry name" value="Glutathione synthetase ATP-binding domain-like"/>
    <property type="match status" value="1"/>
</dbReference>
<dbReference type="SMART" id="SM01209">
    <property type="entry name" value="GARS_A"/>
    <property type="match status" value="1"/>
</dbReference>
<keyword evidence="2 4" id="KW-0547">Nucleotide-binding</keyword>
<dbReference type="Pfam" id="PF13535">
    <property type="entry name" value="ATP-grasp_4"/>
    <property type="match status" value="1"/>
</dbReference>
<evidence type="ECO:0000256" key="4">
    <source>
        <dbReference type="PROSITE-ProRule" id="PRU00409"/>
    </source>
</evidence>
<keyword evidence="1" id="KW-0436">Ligase</keyword>
<evidence type="ECO:0000259" key="5">
    <source>
        <dbReference type="PROSITE" id="PS50975"/>
    </source>
</evidence>
<evidence type="ECO:0000313" key="7">
    <source>
        <dbReference type="Proteomes" id="UP001430755"/>
    </source>
</evidence>
<proteinExistence type="predicted"/>
<dbReference type="SUPFAM" id="SSF52440">
    <property type="entry name" value="PreATP-grasp domain"/>
    <property type="match status" value="1"/>
</dbReference>
<evidence type="ECO:0000256" key="1">
    <source>
        <dbReference type="ARBA" id="ARBA00022598"/>
    </source>
</evidence>
<dbReference type="EMBL" id="JAJMLW010000002">
    <property type="protein sequence ID" value="MCI2242261.1"/>
    <property type="molecule type" value="Genomic_DNA"/>
</dbReference>
<dbReference type="PANTHER" id="PTHR43585:SF2">
    <property type="entry name" value="ATP-GRASP ENZYME FSQD"/>
    <property type="match status" value="1"/>
</dbReference>
<reference evidence="6" key="1">
    <citation type="submission" date="2021-11" db="EMBL/GenBank/DDBJ databases">
        <title>A Novel Adlercreutzia Species, isolated from a Allomyrina dichotoma larva feces.</title>
        <authorList>
            <person name="Suh M.K."/>
        </authorList>
    </citation>
    <scope>NUCLEOTIDE SEQUENCE</scope>
    <source>
        <strain evidence="6">JBNU-10</strain>
    </source>
</reference>
<evidence type="ECO:0000256" key="2">
    <source>
        <dbReference type="ARBA" id="ARBA00022741"/>
    </source>
</evidence>
<dbReference type="Pfam" id="PF18603">
    <property type="entry name" value="LAL_C2"/>
    <property type="match status" value="1"/>
</dbReference>
<name>A0ABS9WHB9_9ACTN</name>
<protein>
    <submittedName>
        <fullName evidence="6">ATP-grasp domain-containing protein</fullName>
    </submittedName>
</protein>
<dbReference type="RefSeq" id="WP_242165309.1">
    <property type="nucleotide sequence ID" value="NZ_JAJMLW010000002.1"/>
</dbReference>
<dbReference type="InterPro" id="IPR016185">
    <property type="entry name" value="PreATP-grasp_dom_sf"/>
</dbReference>
<evidence type="ECO:0000313" key="6">
    <source>
        <dbReference type="EMBL" id="MCI2242261.1"/>
    </source>
</evidence>
<dbReference type="PANTHER" id="PTHR43585">
    <property type="entry name" value="FUMIPYRROLE BIOSYNTHESIS PROTEIN C"/>
    <property type="match status" value="1"/>
</dbReference>
<dbReference type="Gene3D" id="3.30.470.20">
    <property type="entry name" value="ATP-grasp fold, B domain"/>
    <property type="match status" value="1"/>
</dbReference>
<organism evidence="6 7">
    <name type="scientific">Adlercreutzia faecimuris</name>
    <dbReference type="NCBI Taxonomy" id="2897341"/>
    <lineage>
        <taxon>Bacteria</taxon>
        <taxon>Bacillati</taxon>
        <taxon>Actinomycetota</taxon>
        <taxon>Coriobacteriia</taxon>
        <taxon>Eggerthellales</taxon>
        <taxon>Eggerthellaceae</taxon>
        <taxon>Adlercreutzia</taxon>
    </lineage>
</organism>
<dbReference type="Gene3D" id="3.40.50.20">
    <property type="match status" value="1"/>
</dbReference>
<feature type="domain" description="ATP-grasp" evidence="5">
    <location>
        <begin position="114"/>
        <end position="310"/>
    </location>
</feature>
<dbReference type="InterPro" id="IPR011761">
    <property type="entry name" value="ATP-grasp"/>
</dbReference>
<dbReference type="InterPro" id="IPR040570">
    <property type="entry name" value="LAL_C2"/>
</dbReference>